<gene>
    <name evidence="2" type="ORF">JOB18_008107</name>
</gene>
<accession>A0AAV6P999</accession>
<feature type="region of interest" description="Disordered" evidence="1">
    <location>
        <begin position="1"/>
        <end position="25"/>
    </location>
</feature>
<evidence type="ECO:0000256" key="1">
    <source>
        <dbReference type="SAM" id="MobiDB-lite"/>
    </source>
</evidence>
<proteinExistence type="predicted"/>
<dbReference type="EMBL" id="JAGKHQ010001705">
    <property type="protein sequence ID" value="KAG7453932.1"/>
    <property type="molecule type" value="Genomic_DNA"/>
</dbReference>
<evidence type="ECO:0000313" key="2">
    <source>
        <dbReference type="EMBL" id="KAG7453932.1"/>
    </source>
</evidence>
<organism evidence="2 3">
    <name type="scientific">Solea senegalensis</name>
    <name type="common">Senegalese sole</name>
    <dbReference type="NCBI Taxonomy" id="28829"/>
    <lineage>
        <taxon>Eukaryota</taxon>
        <taxon>Metazoa</taxon>
        <taxon>Chordata</taxon>
        <taxon>Craniata</taxon>
        <taxon>Vertebrata</taxon>
        <taxon>Euteleostomi</taxon>
        <taxon>Actinopterygii</taxon>
        <taxon>Neopterygii</taxon>
        <taxon>Teleostei</taxon>
        <taxon>Neoteleostei</taxon>
        <taxon>Acanthomorphata</taxon>
        <taxon>Carangaria</taxon>
        <taxon>Pleuronectiformes</taxon>
        <taxon>Pleuronectoidei</taxon>
        <taxon>Soleidae</taxon>
        <taxon>Solea</taxon>
    </lineage>
</organism>
<reference evidence="2 3" key="1">
    <citation type="journal article" date="2021" name="Sci. Rep.">
        <title>Chromosome anchoring in Senegalese sole (Solea senegalensis) reveals sex-associated markers and genome rearrangements in flatfish.</title>
        <authorList>
            <person name="Guerrero-Cozar I."/>
            <person name="Gomez-Garrido J."/>
            <person name="Berbel C."/>
            <person name="Martinez-Blanch J.F."/>
            <person name="Alioto T."/>
            <person name="Claros M.G."/>
            <person name="Gagnaire P.A."/>
            <person name="Manchado M."/>
        </authorList>
    </citation>
    <scope>NUCLEOTIDE SEQUENCE [LARGE SCALE GENOMIC DNA]</scope>
    <source>
        <strain evidence="2">Sse05_10M</strain>
    </source>
</reference>
<keyword evidence="3" id="KW-1185">Reference proteome</keyword>
<evidence type="ECO:0000313" key="3">
    <source>
        <dbReference type="Proteomes" id="UP000693946"/>
    </source>
</evidence>
<dbReference type="Proteomes" id="UP000693946">
    <property type="component" value="Unassembled WGS sequence"/>
</dbReference>
<sequence length="63" mass="6963">MEEIPGDGPVHQETWRASSDRSENVSYCKPVELPQGLERGDTWQLCNIQPSHPSLCHSCAASP</sequence>
<dbReference type="AlphaFoldDB" id="A0AAV6P999"/>
<protein>
    <submittedName>
        <fullName evidence="2">Uncharacterized protein</fullName>
    </submittedName>
</protein>
<name>A0AAV6P999_SOLSE</name>
<comment type="caution">
    <text evidence="2">The sequence shown here is derived from an EMBL/GenBank/DDBJ whole genome shotgun (WGS) entry which is preliminary data.</text>
</comment>